<reference evidence="4" key="1">
    <citation type="submission" date="2020-08" db="EMBL/GenBank/DDBJ databases">
        <title>Genome public.</title>
        <authorList>
            <person name="Liu C."/>
            <person name="Sun Q."/>
        </authorList>
    </citation>
    <scope>NUCLEOTIDE SEQUENCE</scope>
    <source>
        <strain evidence="4">NSJ-24</strain>
    </source>
</reference>
<name>A0A926E4W2_9FIRM</name>
<dbReference type="RefSeq" id="WP_177268689.1">
    <property type="nucleotide sequence ID" value="NZ_JACRTA010000001.1"/>
</dbReference>
<dbReference type="PANTHER" id="PTHR43877">
    <property type="entry name" value="AMINOALKYLPHOSPHONATE N-ACETYLTRANSFERASE-RELATED-RELATED"/>
    <property type="match status" value="1"/>
</dbReference>
<dbReference type="InterPro" id="IPR050832">
    <property type="entry name" value="Bact_Acetyltransf"/>
</dbReference>
<feature type="domain" description="N-acetyltransferase" evidence="3">
    <location>
        <begin position="1"/>
        <end position="161"/>
    </location>
</feature>
<dbReference type="InterPro" id="IPR016181">
    <property type="entry name" value="Acyl_CoA_acyltransferase"/>
</dbReference>
<evidence type="ECO:0000256" key="1">
    <source>
        <dbReference type="ARBA" id="ARBA00022679"/>
    </source>
</evidence>
<dbReference type="PROSITE" id="PS51186">
    <property type="entry name" value="GNAT"/>
    <property type="match status" value="1"/>
</dbReference>
<organism evidence="4 5">
    <name type="scientific">Lentihominibacter hominis</name>
    <dbReference type="NCBI Taxonomy" id="2763645"/>
    <lineage>
        <taxon>Bacteria</taxon>
        <taxon>Bacillati</taxon>
        <taxon>Bacillota</taxon>
        <taxon>Clostridia</taxon>
        <taxon>Peptostreptococcales</taxon>
        <taxon>Anaerovoracaceae</taxon>
        <taxon>Lentihominibacter</taxon>
    </lineage>
</organism>
<dbReference type="CDD" id="cd04301">
    <property type="entry name" value="NAT_SF"/>
    <property type="match status" value="1"/>
</dbReference>
<dbReference type="AlphaFoldDB" id="A0A926E4W2"/>
<dbReference type="Proteomes" id="UP000610862">
    <property type="component" value="Unassembled WGS sequence"/>
</dbReference>
<keyword evidence="1" id="KW-0808">Transferase</keyword>
<keyword evidence="5" id="KW-1185">Reference proteome</keyword>
<keyword evidence="2" id="KW-0012">Acyltransferase</keyword>
<protein>
    <submittedName>
        <fullName evidence="4">GNAT family N-acetyltransferase</fullName>
    </submittedName>
</protein>
<comment type="caution">
    <text evidence="4">The sequence shown here is derived from an EMBL/GenBank/DDBJ whole genome shotgun (WGS) entry which is preliminary data.</text>
</comment>
<evidence type="ECO:0000313" key="5">
    <source>
        <dbReference type="Proteomes" id="UP000610862"/>
    </source>
</evidence>
<accession>A0A926E4W2</accession>
<dbReference type="InterPro" id="IPR000182">
    <property type="entry name" value="GNAT_dom"/>
</dbReference>
<sequence>MEIRYITPSDDRMQVSRIYEESWKCVYKNIIPQKFLDSIEEGSWATVLDSPGWNTLVCVEDGKYIGTSSFCKSRFSDYPTYGEIISIYLLPDYIGKGYGGKLFDKAVSELKKQGYEKLLLWVLEDNTSAKEFYIKHNFIQTDNVMNDDIGGKQLREVMYVSKNEK</sequence>
<dbReference type="SUPFAM" id="SSF55729">
    <property type="entry name" value="Acyl-CoA N-acyltransferases (Nat)"/>
    <property type="match status" value="1"/>
</dbReference>
<gene>
    <name evidence="4" type="ORF">H8692_00480</name>
</gene>
<proteinExistence type="predicted"/>
<evidence type="ECO:0000256" key="2">
    <source>
        <dbReference type="ARBA" id="ARBA00023315"/>
    </source>
</evidence>
<dbReference type="Gene3D" id="3.40.630.30">
    <property type="match status" value="1"/>
</dbReference>
<dbReference type="EMBL" id="JACRTA010000001">
    <property type="protein sequence ID" value="MBC8567238.1"/>
    <property type="molecule type" value="Genomic_DNA"/>
</dbReference>
<evidence type="ECO:0000259" key="3">
    <source>
        <dbReference type="PROSITE" id="PS51186"/>
    </source>
</evidence>
<dbReference type="GO" id="GO:0016747">
    <property type="term" value="F:acyltransferase activity, transferring groups other than amino-acyl groups"/>
    <property type="evidence" value="ECO:0007669"/>
    <property type="project" value="InterPro"/>
</dbReference>
<evidence type="ECO:0000313" key="4">
    <source>
        <dbReference type="EMBL" id="MBC8567238.1"/>
    </source>
</evidence>
<dbReference type="Pfam" id="PF00583">
    <property type="entry name" value="Acetyltransf_1"/>
    <property type="match status" value="1"/>
</dbReference>